<gene>
    <name evidence="4" type="ORF">SAMN04487818_114121</name>
</gene>
<evidence type="ECO:0000313" key="4">
    <source>
        <dbReference type="EMBL" id="SES44247.1"/>
    </source>
</evidence>
<reference evidence="5" key="1">
    <citation type="submission" date="2016-10" db="EMBL/GenBank/DDBJ databases">
        <authorList>
            <person name="Varghese N."/>
            <person name="Submissions S."/>
        </authorList>
    </citation>
    <scope>NUCLEOTIDE SEQUENCE [LARGE SCALE GENOMIC DNA]</scope>
    <source>
        <strain evidence="5">DSM 44260</strain>
    </source>
</reference>
<evidence type="ECO:0000256" key="2">
    <source>
        <dbReference type="ARBA" id="ARBA00023163"/>
    </source>
</evidence>
<proteinExistence type="predicted"/>
<evidence type="ECO:0000256" key="1">
    <source>
        <dbReference type="ARBA" id="ARBA00023015"/>
    </source>
</evidence>
<dbReference type="Pfam" id="PF13490">
    <property type="entry name" value="zf-HC2"/>
    <property type="match status" value="1"/>
</dbReference>
<dbReference type="InterPro" id="IPR041916">
    <property type="entry name" value="Anti_sigma_zinc_sf"/>
</dbReference>
<feature type="domain" description="Putative zinc-finger" evidence="3">
    <location>
        <begin position="19"/>
        <end position="46"/>
    </location>
</feature>
<dbReference type="GO" id="GO:0008270">
    <property type="term" value="F:zinc ion binding"/>
    <property type="evidence" value="ECO:0007669"/>
    <property type="project" value="UniProtKB-KW"/>
</dbReference>
<keyword evidence="4" id="KW-0863">Zinc-finger</keyword>
<evidence type="ECO:0000259" key="3">
    <source>
        <dbReference type="Pfam" id="PF13490"/>
    </source>
</evidence>
<keyword evidence="2" id="KW-0804">Transcription</keyword>
<accession>A0A1H9XEF9</accession>
<dbReference type="RefSeq" id="WP_092785431.1">
    <property type="nucleotide sequence ID" value="NZ_FOGI01000014.1"/>
</dbReference>
<protein>
    <submittedName>
        <fullName evidence="4">Putative zinc-finger</fullName>
    </submittedName>
</protein>
<dbReference type="InterPro" id="IPR027383">
    <property type="entry name" value="Znf_put"/>
</dbReference>
<keyword evidence="4" id="KW-0479">Metal-binding</keyword>
<dbReference type="AlphaFoldDB" id="A0A1H9XEF9"/>
<keyword evidence="4" id="KW-0862">Zinc</keyword>
<dbReference type="Gene3D" id="1.10.10.1320">
    <property type="entry name" value="Anti-sigma factor, zinc-finger domain"/>
    <property type="match status" value="1"/>
</dbReference>
<dbReference type="STRING" id="155974.SAMN04487818_114121"/>
<keyword evidence="5" id="KW-1185">Reference proteome</keyword>
<keyword evidence="1" id="KW-0805">Transcription regulation</keyword>
<dbReference type="Proteomes" id="UP000199051">
    <property type="component" value="Unassembled WGS sequence"/>
</dbReference>
<organism evidence="4 5">
    <name type="scientific">Actinokineospora terrae</name>
    <dbReference type="NCBI Taxonomy" id="155974"/>
    <lineage>
        <taxon>Bacteria</taxon>
        <taxon>Bacillati</taxon>
        <taxon>Actinomycetota</taxon>
        <taxon>Actinomycetes</taxon>
        <taxon>Pseudonocardiales</taxon>
        <taxon>Pseudonocardiaceae</taxon>
        <taxon>Actinokineospora</taxon>
    </lineage>
</organism>
<name>A0A1H9XEF9_9PSEU</name>
<sequence>MTLERALGLGEQHLLPDAVVAFVDGELTRSAHDRVTSHLASCTWCAAEITAQRQASAAVRAATTPTMSAGLLAALRAIPQETELPATPDGLAVTADGQLVAIQRPDRAAALFGASAPLGSGPKLGEGGVVLGKRNRRAAQGAGVVVSGLVLGALALVNTGGPDTTAEPHPAPPHGGDAQPIGFVGQGALPSLSPSFGMLAAR</sequence>
<dbReference type="EMBL" id="FOGI01000014">
    <property type="protein sequence ID" value="SES44247.1"/>
    <property type="molecule type" value="Genomic_DNA"/>
</dbReference>
<evidence type="ECO:0000313" key="5">
    <source>
        <dbReference type="Proteomes" id="UP000199051"/>
    </source>
</evidence>